<dbReference type="RefSeq" id="WP_153757875.1">
    <property type="nucleotide sequence ID" value="NZ_CP045851.1"/>
</dbReference>
<evidence type="ECO:0000256" key="1">
    <source>
        <dbReference type="SAM" id="MobiDB-lite"/>
    </source>
</evidence>
<protein>
    <submittedName>
        <fullName evidence="2">Uncharacterized protein</fullName>
    </submittedName>
</protein>
<feature type="region of interest" description="Disordered" evidence="1">
    <location>
        <begin position="34"/>
        <end position="54"/>
    </location>
</feature>
<name>A0A5Q2RA68_9ACTN</name>
<gene>
    <name evidence="2" type="ORF">GH723_00825</name>
</gene>
<organism evidence="2 3">
    <name type="scientific">Actinomarinicola tropica</name>
    <dbReference type="NCBI Taxonomy" id="2789776"/>
    <lineage>
        <taxon>Bacteria</taxon>
        <taxon>Bacillati</taxon>
        <taxon>Actinomycetota</taxon>
        <taxon>Acidimicrobiia</taxon>
        <taxon>Acidimicrobiales</taxon>
        <taxon>Iamiaceae</taxon>
        <taxon>Actinomarinicola</taxon>
    </lineage>
</organism>
<keyword evidence="3" id="KW-1185">Reference proteome</keyword>
<dbReference type="EMBL" id="CP045851">
    <property type="protein sequence ID" value="QGG93769.1"/>
    <property type="molecule type" value="Genomic_DNA"/>
</dbReference>
<dbReference type="AlphaFoldDB" id="A0A5Q2RA68"/>
<accession>A0A5Q2RA68</accession>
<proteinExistence type="predicted"/>
<feature type="compositionally biased region" description="Basic residues" evidence="1">
    <location>
        <begin position="95"/>
        <end position="109"/>
    </location>
</feature>
<dbReference type="Proteomes" id="UP000334019">
    <property type="component" value="Chromosome"/>
</dbReference>
<evidence type="ECO:0000313" key="2">
    <source>
        <dbReference type="EMBL" id="QGG93769.1"/>
    </source>
</evidence>
<sequence length="182" mass="20605">MGLIRKTLSISTLGLVSWRSKKERIRRAEKALADAEADLEREHQAREAADGRLSEALKRAKKAELDAIQEAEAAGKERRRRKRHDKAAAAATMKAARKPKSRRAKRKAEKARGRRTERLKKDADEITRRARQRIEEAEKALGPRLETASVKAKSAGADAVERTHAMAEKVRERAEELAKERR</sequence>
<feature type="region of interest" description="Disordered" evidence="1">
    <location>
        <begin position="69"/>
        <end position="140"/>
    </location>
</feature>
<reference evidence="2 3" key="1">
    <citation type="submission" date="2019-11" db="EMBL/GenBank/DDBJ databases">
        <authorList>
            <person name="He Y."/>
        </authorList>
    </citation>
    <scope>NUCLEOTIDE SEQUENCE [LARGE SCALE GENOMIC DNA]</scope>
    <source>
        <strain evidence="2 3">SCSIO 58843</strain>
    </source>
</reference>
<dbReference type="KEGG" id="atq:GH723_00825"/>
<feature type="compositionally biased region" description="Basic and acidic residues" evidence="1">
    <location>
        <begin position="110"/>
        <end position="140"/>
    </location>
</feature>
<evidence type="ECO:0000313" key="3">
    <source>
        <dbReference type="Proteomes" id="UP000334019"/>
    </source>
</evidence>